<proteinExistence type="predicted"/>
<comment type="caution">
    <text evidence="3">The sequence shown here is derived from an EMBL/GenBank/DDBJ whole genome shotgun (WGS) entry which is preliminary data.</text>
</comment>
<evidence type="ECO:0000259" key="2">
    <source>
        <dbReference type="SMART" id="SM00900"/>
    </source>
</evidence>
<dbReference type="AlphaFoldDB" id="A0AAE3VXA5"/>
<feature type="compositionally biased region" description="Low complexity" evidence="1">
    <location>
        <begin position="34"/>
        <end position="43"/>
    </location>
</feature>
<dbReference type="Pfam" id="PF04205">
    <property type="entry name" value="FMN_bind"/>
    <property type="match status" value="1"/>
</dbReference>
<dbReference type="RefSeq" id="WP_307236373.1">
    <property type="nucleotide sequence ID" value="NZ_JAUSUZ010000001.1"/>
</dbReference>
<dbReference type="EMBL" id="JAUSUZ010000001">
    <property type="protein sequence ID" value="MDQ0364735.1"/>
    <property type="molecule type" value="Genomic_DNA"/>
</dbReference>
<feature type="compositionally biased region" description="Acidic residues" evidence="1">
    <location>
        <begin position="49"/>
        <end position="64"/>
    </location>
</feature>
<dbReference type="GO" id="GO:0010181">
    <property type="term" value="F:FMN binding"/>
    <property type="evidence" value="ECO:0007669"/>
    <property type="project" value="InterPro"/>
</dbReference>
<dbReference type="GO" id="GO:0016020">
    <property type="term" value="C:membrane"/>
    <property type="evidence" value="ECO:0007669"/>
    <property type="project" value="InterPro"/>
</dbReference>
<reference evidence="3 4" key="1">
    <citation type="submission" date="2023-07" db="EMBL/GenBank/DDBJ databases">
        <title>Sequencing the genomes of 1000 actinobacteria strains.</title>
        <authorList>
            <person name="Klenk H.-P."/>
        </authorList>
    </citation>
    <scope>NUCLEOTIDE SEQUENCE [LARGE SCALE GENOMIC DNA]</scope>
    <source>
        <strain evidence="3 4">DSM 44709</strain>
    </source>
</reference>
<name>A0AAE3VXA5_9ACTN</name>
<feature type="region of interest" description="Disordered" evidence="1">
    <location>
        <begin position="34"/>
        <end position="80"/>
    </location>
</feature>
<gene>
    <name evidence="3" type="ORF">J2S42_001404</name>
</gene>
<feature type="compositionally biased region" description="Gly residues" evidence="1">
    <location>
        <begin position="67"/>
        <end position="76"/>
    </location>
</feature>
<dbReference type="Gene3D" id="3.90.1010.20">
    <property type="match status" value="1"/>
</dbReference>
<feature type="domain" description="FMN-binding" evidence="2">
    <location>
        <begin position="88"/>
        <end position="164"/>
    </location>
</feature>
<keyword evidence="4" id="KW-1185">Reference proteome</keyword>
<evidence type="ECO:0000256" key="1">
    <source>
        <dbReference type="SAM" id="MobiDB-lite"/>
    </source>
</evidence>
<sequence>MRRSTAAVFGTLAGVGMIFGVRMAAPTQIVPVAEDAAAEAPADSGQDAPADEPADAPADDEGDAPADGGGAGGGLTDGEFRGTGSKYAYGTIQVTITVEDGKVSAADATYPTGGESATINPPAIEKLNESALTAENGDDVDAVSGATLTTEAYRKSLQAALDKAAG</sequence>
<dbReference type="SMART" id="SM00900">
    <property type="entry name" value="FMN_bind"/>
    <property type="match status" value="1"/>
</dbReference>
<evidence type="ECO:0000313" key="4">
    <source>
        <dbReference type="Proteomes" id="UP001240236"/>
    </source>
</evidence>
<organism evidence="3 4">
    <name type="scientific">Catenuloplanes indicus</name>
    <dbReference type="NCBI Taxonomy" id="137267"/>
    <lineage>
        <taxon>Bacteria</taxon>
        <taxon>Bacillati</taxon>
        <taxon>Actinomycetota</taxon>
        <taxon>Actinomycetes</taxon>
        <taxon>Micromonosporales</taxon>
        <taxon>Micromonosporaceae</taxon>
        <taxon>Catenuloplanes</taxon>
    </lineage>
</organism>
<protein>
    <submittedName>
        <fullName evidence="3">Uncharacterized protein with FMN-binding domain</fullName>
    </submittedName>
</protein>
<dbReference type="InterPro" id="IPR007329">
    <property type="entry name" value="FMN-bd"/>
</dbReference>
<accession>A0AAE3VXA5</accession>
<dbReference type="Proteomes" id="UP001240236">
    <property type="component" value="Unassembled WGS sequence"/>
</dbReference>
<evidence type="ECO:0000313" key="3">
    <source>
        <dbReference type="EMBL" id="MDQ0364735.1"/>
    </source>
</evidence>